<dbReference type="Pfam" id="PF03221">
    <property type="entry name" value="HTH_Tnp_Tc5"/>
    <property type="match status" value="1"/>
</dbReference>
<evidence type="ECO:0000256" key="2">
    <source>
        <dbReference type="SAM" id="MobiDB-lite"/>
    </source>
</evidence>
<sequence length="459" mass="51644">MSNGVALLTGEILRQKWIRFADMAGIPDDERLALSEGWLSSFKCRCGLREFKRHGEAGSANSIDVEAERKRICKIISEGKYQLKDVFNMDETGLFYAMPPDRGLRDKPSAGVKGNKKQLTYALTVNTSGSEKHTPLVIGQAAKPRAFQKKTGAQLGFYYRNNVKAWMVTTIYQEWIQDWDKKLRREGRHILLLQDNFSAHNPPDDLTNIRVENFAPNLTAHVQPDDQGIIRCFKAHYRSRFTNRAIDRYDSDVSIADIYKIDQLEAMRIADAAWNDVDASTIRNCWAKAGIIPTALTSGTHSTPPRVPVSSLLILDPPDVSPAEKHLNETLQQLQTLGILRQKNMMNLNELLNPSEEQALINHTSEEDIFNAVTSQTAADEPIDDGNPSDDEQVASKPSRKDALVAASVLREYISDIDSPLCRRLEDSLVSFGIQTRYEVSRTLKPTKISDHFTPNLTF</sequence>
<evidence type="ECO:0000256" key="1">
    <source>
        <dbReference type="ARBA" id="ARBA00023125"/>
    </source>
</evidence>
<evidence type="ECO:0000259" key="4">
    <source>
        <dbReference type="Pfam" id="PF03221"/>
    </source>
</evidence>
<dbReference type="VEuPathDB" id="FungiDB:PLEOSDRAFT_154560"/>
<dbReference type="FunCoup" id="A0A067P931">
    <property type="interactions" value="182"/>
</dbReference>
<evidence type="ECO:0000313" key="6">
    <source>
        <dbReference type="Proteomes" id="UP000027073"/>
    </source>
</evidence>
<dbReference type="InterPro" id="IPR004875">
    <property type="entry name" value="DDE_SF_endonuclease_dom"/>
</dbReference>
<dbReference type="InterPro" id="IPR006600">
    <property type="entry name" value="HTH_CenpB_DNA-bd_dom"/>
</dbReference>
<feature type="domain" description="DDE-1" evidence="3">
    <location>
        <begin position="116"/>
        <end position="286"/>
    </location>
</feature>
<dbReference type="Proteomes" id="UP000027073">
    <property type="component" value="Unassembled WGS sequence"/>
</dbReference>
<name>A0A067P931_PLEO1</name>
<dbReference type="PANTHER" id="PTHR19303:SF73">
    <property type="entry name" value="PROTEIN PDC2"/>
    <property type="match status" value="1"/>
</dbReference>
<dbReference type="EMBL" id="KL198005">
    <property type="protein sequence ID" value="KDQ32381.1"/>
    <property type="molecule type" value="Genomic_DNA"/>
</dbReference>
<organism evidence="5 6">
    <name type="scientific">Pleurotus ostreatus (strain PC15)</name>
    <name type="common">Oyster mushroom</name>
    <dbReference type="NCBI Taxonomy" id="1137138"/>
    <lineage>
        <taxon>Eukaryota</taxon>
        <taxon>Fungi</taxon>
        <taxon>Dikarya</taxon>
        <taxon>Basidiomycota</taxon>
        <taxon>Agaricomycotina</taxon>
        <taxon>Agaricomycetes</taxon>
        <taxon>Agaricomycetidae</taxon>
        <taxon>Agaricales</taxon>
        <taxon>Pleurotineae</taxon>
        <taxon>Pleurotaceae</taxon>
        <taxon>Pleurotus</taxon>
    </lineage>
</organism>
<keyword evidence="1" id="KW-0238">DNA-binding</keyword>
<reference evidence="6" key="1">
    <citation type="journal article" date="2014" name="Proc. Natl. Acad. Sci. U.S.A.">
        <title>Extensive sampling of basidiomycete genomes demonstrates inadequacy of the white-rot/brown-rot paradigm for wood decay fungi.</title>
        <authorList>
            <person name="Riley R."/>
            <person name="Salamov A.A."/>
            <person name="Brown D.W."/>
            <person name="Nagy L.G."/>
            <person name="Floudas D."/>
            <person name="Held B.W."/>
            <person name="Levasseur A."/>
            <person name="Lombard V."/>
            <person name="Morin E."/>
            <person name="Otillar R."/>
            <person name="Lindquist E.A."/>
            <person name="Sun H."/>
            <person name="LaButti K.M."/>
            <person name="Schmutz J."/>
            <person name="Jabbour D."/>
            <person name="Luo H."/>
            <person name="Baker S.E."/>
            <person name="Pisabarro A.G."/>
            <person name="Walton J.D."/>
            <person name="Blanchette R.A."/>
            <person name="Henrissat B."/>
            <person name="Martin F."/>
            <person name="Cullen D."/>
            <person name="Hibbett D.S."/>
            <person name="Grigoriev I.V."/>
        </authorList>
    </citation>
    <scope>NUCLEOTIDE SEQUENCE [LARGE SCALE GENOMIC DNA]</scope>
    <source>
        <strain evidence="6">PC15</strain>
    </source>
</reference>
<dbReference type="PANTHER" id="PTHR19303">
    <property type="entry name" value="TRANSPOSON"/>
    <property type="match status" value="1"/>
</dbReference>
<proteinExistence type="predicted"/>
<dbReference type="GO" id="GO:0005634">
    <property type="term" value="C:nucleus"/>
    <property type="evidence" value="ECO:0007669"/>
    <property type="project" value="TreeGrafter"/>
</dbReference>
<dbReference type="OrthoDB" id="162969at2759"/>
<dbReference type="STRING" id="1137138.A0A067P931"/>
<dbReference type="InterPro" id="IPR050863">
    <property type="entry name" value="CenT-Element_Derived"/>
</dbReference>
<feature type="domain" description="HTH CENPB-type" evidence="4">
    <location>
        <begin position="8"/>
        <end position="49"/>
    </location>
</feature>
<accession>A0A067P931</accession>
<evidence type="ECO:0000313" key="5">
    <source>
        <dbReference type="EMBL" id="KDQ32381.1"/>
    </source>
</evidence>
<feature type="compositionally biased region" description="Acidic residues" evidence="2">
    <location>
        <begin position="381"/>
        <end position="393"/>
    </location>
</feature>
<dbReference type="GO" id="GO:0003677">
    <property type="term" value="F:DNA binding"/>
    <property type="evidence" value="ECO:0007669"/>
    <property type="project" value="UniProtKB-KW"/>
</dbReference>
<dbReference type="Pfam" id="PF03184">
    <property type="entry name" value="DDE_1"/>
    <property type="match status" value="1"/>
</dbReference>
<dbReference type="HOGENOM" id="CLU_018294_0_0_1"/>
<evidence type="ECO:0000259" key="3">
    <source>
        <dbReference type="Pfam" id="PF03184"/>
    </source>
</evidence>
<protein>
    <submittedName>
        <fullName evidence="5">Uncharacterized protein</fullName>
    </submittedName>
</protein>
<dbReference type="InParanoid" id="A0A067P931"/>
<feature type="region of interest" description="Disordered" evidence="2">
    <location>
        <begin position="379"/>
        <end position="401"/>
    </location>
</feature>
<dbReference type="AlphaFoldDB" id="A0A067P931"/>
<gene>
    <name evidence="5" type="ORF">PLEOSDRAFT_154560</name>
</gene>